<dbReference type="InterPro" id="IPR027417">
    <property type="entry name" value="P-loop_NTPase"/>
</dbReference>
<comment type="caution">
    <text evidence="5">The sequence shown here is derived from an EMBL/GenBank/DDBJ whole genome shotgun (WGS) entry which is preliminary data.</text>
</comment>
<accession>A0A9P5AFF8</accession>
<dbReference type="AlphaFoldDB" id="A0A9P5AFF8"/>
<dbReference type="Pfam" id="PF24883">
    <property type="entry name" value="NPHP3_N"/>
    <property type="match status" value="1"/>
</dbReference>
<feature type="coiled-coil region" evidence="2">
    <location>
        <begin position="112"/>
        <end position="139"/>
    </location>
</feature>
<name>A0A9P5AFF8_9HYPO</name>
<dbReference type="PANTHER" id="PTHR10039:SF5">
    <property type="entry name" value="NACHT DOMAIN-CONTAINING PROTEIN"/>
    <property type="match status" value="1"/>
</dbReference>
<protein>
    <recommendedName>
        <fullName evidence="7">NACHT domain-containing protein</fullName>
    </recommendedName>
</protein>
<dbReference type="Proteomes" id="UP000730481">
    <property type="component" value="Unassembled WGS sequence"/>
</dbReference>
<keyword evidence="1" id="KW-0677">Repeat</keyword>
<keyword evidence="2" id="KW-0175">Coiled coil</keyword>
<dbReference type="EMBL" id="PVQB02000385">
    <property type="protein sequence ID" value="KAF4337761.1"/>
    <property type="molecule type" value="Genomic_DNA"/>
</dbReference>
<evidence type="ECO:0000256" key="1">
    <source>
        <dbReference type="ARBA" id="ARBA00022737"/>
    </source>
</evidence>
<evidence type="ECO:0000259" key="3">
    <source>
        <dbReference type="Pfam" id="PF24883"/>
    </source>
</evidence>
<dbReference type="SUPFAM" id="SSF52540">
    <property type="entry name" value="P-loop containing nucleoside triphosphate hydrolases"/>
    <property type="match status" value="1"/>
</dbReference>
<proteinExistence type="predicted"/>
<evidence type="ECO:0000256" key="2">
    <source>
        <dbReference type="SAM" id="Coils"/>
    </source>
</evidence>
<dbReference type="OrthoDB" id="5086500at2759"/>
<keyword evidence="6" id="KW-1185">Reference proteome</keyword>
<feature type="domain" description="Nephrocystin 3-like N-terminal" evidence="3">
    <location>
        <begin position="306"/>
        <end position="467"/>
    </location>
</feature>
<organism evidence="5 6">
    <name type="scientific">Fusarium beomiforme</name>
    <dbReference type="NCBI Taxonomy" id="44412"/>
    <lineage>
        <taxon>Eukaryota</taxon>
        <taxon>Fungi</taxon>
        <taxon>Dikarya</taxon>
        <taxon>Ascomycota</taxon>
        <taxon>Pezizomycotina</taxon>
        <taxon>Sordariomycetes</taxon>
        <taxon>Hypocreomycetidae</taxon>
        <taxon>Hypocreales</taxon>
        <taxon>Nectriaceae</taxon>
        <taxon>Fusarium</taxon>
        <taxon>Fusarium burgessii species complex</taxon>
    </lineage>
</organism>
<reference evidence="5" key="2">
    <citation type="submission" date="2020-02" db="EMBL/GenBank/DDBJ databases">
        <title>Identification and distribution of gene clusters putatively required for synthesis of sphingolipid metabolism inhibitors in phylogenetically diverse species of the filamentous fungus Fusarium.</title>
        <authorList>
            <person name="Kim H.-S."/>
            <person name="Busman M."/>
            <person name="Brown D.W."/>
            <person name="Divon H."/>
            <person name="Uhlig S."/>
            <person name="Proctor R.H."/>
        </authorList>
    </citation>
    <scope>NUCLEOTIDE SEQUENCE</scope>
    <source>
        <strain evidence="5">NRRL 25174</strain>
    </source>
</reference>
<evidence type="ECO:0008006" key="7">
    <source>
        <dbReference type="Google" id="ProtNLM"/>
    </source>
</evidence>
<dbReference type="InterPro" id="IPR056693">
    <property type="entry name" value="DUF7791"/>
</dbReference>
<feature type="domain" description="DUF7791" evidence="4">
    <location>
        <begin position="580"/>
        <end position="738"/>
    </location>
</feature>
<dbReference type="Gene3D" id="3.40.50.300">
    <property type="entry name" value="P-loop containing nucleotide triphosphate hydrolases"/>
    <property type="match status" value="1"/>
</dbReference>
<evidence type="ECO:0000313" key="5">
    <source>
        <dbReference type="EMBL" id="KAF4337761.1"/>
    </source>
</evidence>
<dbReference type="InterPro" id="IPR056884">
    <property type="entry name" value="NPHP3-like_N"/>
</dbReference>
<dbReference type="PANTHER" id="PTHR10039">
    <property type="entry name" value="AMELOGENIN"/>
    <property type="match status" value="1"/>
</dbReference>
<sequence>MLTGFEALGAASAVLQVISFASDLAVACKNAYDGATTPQDDLQRHAKQMCDAVGRLQARCKLMNSQFSNPELQKIAQDCKNATAKLEAEVQYVTNIQAKGDIVKSIRRAFRASSHQKKLQELQESLHKYQQVMKTELVNHLCSQNDAIYLQQDISFHKLDTDVQFLIRQLAQGVTDVQHLVKQEHATTRNTITQEAARTESAINTHTDMQVLQLRTTVETKKQCETFLRSLKAPRMNQRYNDVMDSRDATFNQVFASYEDMIDMYYEDSDGSNSDGDDSKGDRSSGATLDQDDLALVESIHDSWASFNSWLQSDDVLFYIQGKPGSGKSTLMKFILGQGRTHNLVQKWKHDAIVISYFFWKIGSHEQNSIKGLWCCLLYQRLKDQQQLILSTLQQFNHLSQHTEYHDWSIKDLEAVWRFVADSDDRHMCIFIDGLDEIRNEDGFSKLSQSIQLLLKPPHTKLCVSTRPEAQIMRWLNTTNAGGIRLEDLTKFEMHEFVRKKFRFVLPNDNISSETFNKLRQDLVNKAQGVFLWLHLATRSIIEGIENDDAEDILLQRLEGLPGDLERLYVEMWQRLNANNPVYRETAARYFRYVVQGSNVKYLCITHETLNYLFVGVCCPNILQIAFSEDLSLQQTLLAGGGTVQDPDIIRMCDDARASICTRCAGLIETQPAEFCPFTPEVSGDQTTSSSDVLGGVTFIHRTAHDFLTDTEAGRSILEHETAPDSSLETRLLKGLICAVFVSQCNWGTSWHTDIIFRVVDLLSSWGRDALPSVTEMLDAIRPLYDKNAIFSFLPWAPQAPFFSHLVYESQLDDFVIARLTAQTSTLLATSVLREIWHSDANMELGIPSKRLFDALIALDANPHEYGEIWRGFTDIPFFKRGSAFTNLLMSFLTSTQVHYGRGGEELPRIGNDALRSEAACELLDMALYMAKDCQDLSATFALPAFPFESGRMGIRPLTRSLLAPELLEGRLTEFVIYEVNVHFLLLYLLSKVSGEVSGGVLADPQSQALLAKVNSPSVKIGYFGVKEERNPSAVMCKRVILHSPSLPRSVMEHLFDVDLKDHLKERDVSYNGQTDLDIISQHTKNLETEDVDYETMLVSLANENLGISTCEEAGMIPPAHYLRTFERLEAAAASREEREELS</sequence>
<evidence type="ECO:0000313" key="6">
    <source>
        <dbReference type="Proteomes" id="UP000730481"/>
    </source>
</evidence>
<evidence type="ECO:0000259" key="4">
    <source>
        <dbReference type="Pfam" id="PF25053"/>
    </source>
</evidence>
<dbReference type="Pfam" id="PF25053">
    <property type="entry name" value="DUF7791"/>
    <property type="match status" value="1"/>
</dbReference>
<gene>
    <name evidence="5" type="ORF">FBEOM_8358</name>
</gene>
<reference evidence="5" key="1">
    <citation type="journal article" date="2017" name="Mycologia">
        <title>Fusarium algeriense, sp. nov., a novel toxigenic crown rot pathogen of durum wheat from Algeria is nested in the Fusarium burgessii species complex.</title>
        <authorList>
            <person name="Laraba I."/>
            <person name="Keddad A."/>
            <person name="Boureghda H."/>
            <person name="Abdallah N."/>
            <person name="Vaughan M.M."/>
            <person name="Proctor R.H."/>
            <person name="Busman M."/>
            <person name="O'Donnell K."/>
        </authorList>
    </citation>
    <scope>NUCLEOTIDE SEQUENCE</scope>
    <source>
        <strain evidence="5">NRRL 25174</strain>
    </source>
</reference>